<dbReference type="OrthoDB" id="1859733at2759"/>
<reference evidence="1 2" key="1">
    <citation type="journal article" date="2014" name="PLoS Genet.">
        <title>Analysis of the Phlebiopsis gigantea genome, transcriptome and secretome provides insight into its pioneer colonization strategies of wood.</title>
        <authorList>
            <person name="Hori C."/>
            <person name="Ishida T."/>
            <person name="Igarashi K."/>
            <person name="Samejima M."/>
            <person name="Suzuki H."/>
            <person name="Master E."/>
            <person name="Ferreira P."/>
            <person name="Ruiz-Duenas F.J."/>
            <person name="Held B."/>
            <person name="Canessa P."/>
            <person name="Larrondo L.F."/>
            <person name="Schmoll M."/>
            <person name="Druzhinina I.S."/>
            <person name="Kubicek C.P."/>
            <person name="Gaskell J.A."/>
            <person name="Kersten P."/>
            <person name="St John F."/>
            <person name="Glasner J."/>
            <person name="Sabat G."/>
            <person name="Splinter BonDurant S."/>
            <person name="Syed K."/>
            <person name="Yadav J."/>
            <person name="Mgbeahuruike A.C."/>
            <person name="Kovalchuk A."/>
            <person name="Asiegbu F.O."/>
            <person name="Lackner G."/>
            <person name="Hoffmeister D."/>
            <person name="Rencoret J."/>
            <person name="Gutierrez A."/>
            <person name="Sun H."/>
            <person name="Lindquist E."/>
            <person name="Barry K."/>
            <person name="Riley R."/>
            <person name="Grigoriev I.V."/>
            <person name="Henrissat B."/>
            <person name="Kues U."/>
            <person name="Berka R.M."/>
            <person name="Martinez A.T."/>
            <person name="Covert S.F."/>
            <person name="Blanchette R.A."/>
            <person name="Cullen D."/>
        </authorList>
    </citation>
    <scope>NUCLEOTIDE SEQUENCE [LARGE SCALE GENOMIC DNA]</scope>
    <source>
        <strain evidence="1 2">11061_1 CR5-6</strain>
    </source>
</reference>
<proteinExistence type="predicted"/>
<accession>A0A0C3RU22</accession>
<organism evidence="1 2">
    <name type="scientific">Phlebiopsis gigantea (strain 11061_1 CR5-6)</name>
    <name type="common">White-rot fungus</name>
    <name type="synonym">Peniophora gigantea</name>
    <dbReference type="NCBI Taxonomy" id="745531"/>
    <lineage>
        <taxon>Eukaryota</taxon>
        <taxon>Fungi</taxon>
        <taxon>Dikarya</taxon>
        <taxon>Basidiomycota</taxon>
        <taxon>Agaricomycotina</taxon>
        <taxon>Agaricomycetes</taxon>
        <taxon>Polyporales</taxon>
        <taxon>Phanerochaetaceae</taxon>
        <taxon>Phlebiopsis</taxon>
    </lineage>
</organism>
<dbReference type="EMBL" id="KN840577">
    <property type="protein sequence ID" value="KIP04371.1"/>
    <property type="molecule type" value="Genomic_DNA"/>
</dbReference>
<dbReference type="Pfam" id="PF11937">
    <property type="entry name" value="DUF3455"/>
    <property type="match status" value="1"/>
</dbReference>
<dbReference type="PANTHER" id="PTHR35567">
    <property type="entry name" value="MALATE DEHYDROGENASE (AFU_ORTHOLOGUE AFUA_2G13800)"/>
    <property type="match status" value="1"/>
</dbReference>
<gene>
    <name evidence="1" type="ORF">PHLGIDRAFT_19995</name>
</gene>
<dbReference type="Proteomes" id="UP000053257">
    <property type="component" value="Unassembled WGS sequence"/>
</dbReference>
<dbReference type="PANTHER" id="PTHR35567:SF1">
    <property type="entry name" value="CONSERVED FUNGAL PROTEIN (AFU_ORTHOLOGUE AFUA_1G14230)"/>
    <property type="match status" value="1"/>
</dbReference>
<name>A0A0C3RU22_PHLG1</name>
<evidence type="ECO:0008006" key="3">
    <source>
        <dbReference type="Google" id="ProtNLM"/>
    </source>
</evidence>
<evidence type="ECO:0000313" key="1">
    <source>
        <dbReference type="EMBL" id="KIP04371.1"/>
    </source>
</evidence>
<keyword evidence="2" id="KW-1185">Reference proteome</keyword>
<sequence>MVAIKHLVSSLFASAAGRTSVLQQLESIRGALTHCDISGDLARLNLAPIHNAITPPQNITPTFVGLAFGVQNYTCTQSNNFTLVGAVAELFDVSCSVNSTAFVTNQVPLFAQWNATEDTSIQEFIKAEHILNPPDILAQHYFVTNPTTGQGVSPKWDFTSSGHPALAGNASAFIVARGKDNIPAPHAATDIAWLQVVNIGGDAGGAVADVVIRSDTVGGQPPASCVFGQSQDISVKYTSKYWFFGGAFGPQ</sequence>
<evidence type="ECO:0000313" key="2">
    <source>
        <dbReference type="Proteomes" id="UP000053257"/>
    </source>
</evidence>
<dbReference type="HOGENOM" id="CLU_067863_3_1_1"/>
<dbReference type="AlphaFoldDB" id="A0A0C3RU22"/>
<dbReference type="InterPro" id="IPR021851">
    <property type="entry name" value="DUF3455"/>
</dbReference>
<protein>
    <recommendedName>
        <fullName evidence="3">Malate dehydrogenase</fullName>
    </recommendedName>
</protein>